<dbReference type="InterPro" id="IPR011701">
    <property type="entry name" value="MFS"/>
</dbReference>
<feature type="transmembrane region" description="Helical" evidence="4">
    <location>
        <begin position="80"/>
        <end position="102"/>
    </location>
</feature>
<dbReference type="STRING" id="177437.HRM2_48840"/>
<dbReference type="InterPro" id="IPR036259">
    <property type="entry name" value="MFS_trans_sf"/>
</dbReference>
<keyword evidence="2 4" id="KW-1133">Transmembrane helix</keyword>
<evidence type="ECO:0000256" key="1">
    <source>
        <dbReference type="ARBA" id="ARBA00022692"/>
    </source>
</evidence>
<sequence>MFLLMTAFYTIPVNIALYLQENGLGDSRMAGFAMAVMTASSFLTGLAFGRLNKRIGQWLPTLSLSGFAISFYGLSAYPSIVLLFCFLILNGIAFGILVPSIMNGVTRKTATSSGTAGTSVVTSFLFAGQFASPLLTGGVSVLIFGPGTANIFLTLAFGIGTAAVLALLAKLISPNPSEQD</sequence>
<dbReference type="Gene3D" id="1.20.1250.20">
    <property type="entry name" value="MFS general substrate transporter like domains"/>
    <property type="match status" value="1"/>
</dbReference>
<evidence type="ECO:0000313" key="5">
    <source>
        <dbReference type="EMBL" id="ACN17932.1"/>
    </source>
</evidence>
<feature type="transmembrane region" description="Helical" evidence="4">
    <location>
        <begin position="151"/>
        <end position="172"/>
    </location>
</feature>
<evidence type="ECO:0000256" key="2">
    <source>
        <dbReference type="ARBA" id="ARBA00022989"/>
    </source>
</evidence>
<dbReference type="RefSeq" id="WP_015906639.1">
    <property type="nucleotide sequence ID" value="NC_012108.1"/>
</dbReference>
<keyword evidence="1 4" id="KW-0812">Transmembrane</keyword>
<keyword evidence="6" id="KW-1185">Reference proteome</keyword>
<gene>
    <name evidence="5" type="ordered locus">HRM2_48840</name>
</gene>
<evidence type="ECO:0000256" key="4">
    <source>
        <dbReference type="SAM" id="Phobius"/>
    </source>
</evidence>
<reference evidence="5 6" key="1">
    <citation type="journal article" date="2009" name="Environ. Microbiol.">
        <title>Genome sequence of Desulfobacterium autotrophicum HRM2, a marine sulfate reducer oxidizing organic carbon completely to carbon dioxide.</title>
        <authorList>
            <person name="Strittmatter A.W."/>
            <person name="Liesegang H."/>
            <person name="Rabus R."/>
            <person name="Decker I."/>
            <person name="Amann J."/>
            <person name="Andres S."/>
            <person name="Henne A."/>
            <person name="Fricke W.F."/>
            <person name="Martinez-Arias R."/>
            <person name="Bartels D."/>
            <person name="Goesmann A."/>
            <person name="Krause L."/>
            <person name="Puehler A."/>
            <person name="Klenk H.P."/>
            <person name="Richter M."/>
            <person name="Schuler M."/>
            <person name="Gloeckner F.O."/>
            <person name="Meyerdierks A."/>
            <person name="Gottschalk G."/>
            <person name="Amann R."/>
        </authorList>
    </citation>
    <scope>NUCLEOTIDE SEQUENCE [LARGE SCALE GENOMIC DNA]</scope>
    <source>
        <strain evidence="6">ATCC 43914 / DSM 3382 / HRM2</strain>
    </source>
</reference>
<dbReference type="HOGENOM" id="CLU_1493904_0_0_7"/>
<dbReference type="eggNOG" id="COG2814">
    <property type="taxonomic scope" value="Bacteria"/>
</dbReference>
<accession>C0QII8</accession>
<dbReference type="OrthoDB" id="3177717at2"/>
<dbReference type="EMBL" id="CP001087">
    <property type="protein sequence ID" value="ACN17932.1"/>
    <property type="molecule type" value="Genomic_DNA"/>
</dbReference>
<evidence type="ECO:0008006" key="7">
    <source>
        <dbReference type="Google" id="ProtNLM"/>
    </source>
</evidence>
<proteinExistence type="predicted"/>
<organism evidence="5 6">
    <name type="scientific">Desulforapulum autotrophicum (strain ATCC 43914 / DSM 3382 / VKM B-1955 / HRM2)</name>
    <name type="common">Desulfobacterium autotrophicum</name>
    <dbReference type="NCBI Taxonomy" id="177437"/>
    <lineage>
        <taxon>Bacteria</taxon>
        <taxon>Pseudomonadati</taxon>
        <taxon>Thermodesulfobacteriota</taxon>
        <taxon>Desulfobacteria</taxon>
        <taxon>Desulfobacterales</taxon>
        <taxon>Desulfobacteraceae</taxon>
        <taxon>Desulforapulum</taxon>
    </lineage>
</organism>
<dbReference type="SUPFAM" id="SSF103473">
    <property type="entry name" value="MFS general substrate transporter"/>
    <property type="match status" value="1"/>
</dbReference>
<dbReference type="AlphaFoldDB" id="C0QII8"/>
<protein>
    <recommendedName>
        <fullName evidence="7">Major facilitator superfamily (MFS) profile domain-containing protein</fullName>
    </recommendedName>
</protein>
<evidence type="ECO:0000256" key="3">
    <source>
        <dbReference type="ARBA" id="ARBA00023136"/>
    </source>
</evidence>
<feature type="transmembrane region" description="Helical" evidence="4">
    <location>
        <begin position="55"/>
        <end position="74"/>
    </location>
</feature>
<dbReference type="GO" id="GO:0022857">
    <property type="term" value="F:transmembrane transporter activity"/>
    <property type="evidence" value="ECO:0007669"/>
    <property type="project" value="InterPro"/>
</dbReference>
<feature type="transmembrane region" description="Helical" evidence="4">
    <location>
        <begin position="123"/>
        <end position="145"/>
    </location>
</feature>
<dbReference type="Pfam" id="PF07690">
    <property type="entry name" value="MFS_1"/>
    <property type="match status" value="1"/>
</dbReference>
<evidence type="ECO:0000313" key="6">
    <source>
        <dbReference type="Proteomes" id="UP000000442"/>
    </source>
</evidence>
<name>C0QII8_DESAH</name>
<dbReference type="Proteomes" id="UP000000442">
    <property type="component" value="Chromosome"/>
</dbReference>
<keyword evidence="3 4" id="KW-0472">Membrane</keyword>
<feature type="transmembrane region" description="Helical" evidence="4">
    <location>
        <begin position="29"/>
        <end position="48"/>
    </location>
</feature>
<dbReference type="KEGG" id="dat:HRM2_48840"/>